<dbReference type="InterPro" id="IPR036383">
    <property type="entry name" value="TSP1_rpt_sf"/>
</dbReference>
<dbReference type="SUPFAM" id="SSF82895">
    <property type="entry name" value="TSP-1 type 1 repeat"/>
    <property type="match status" value="2"/>
</dbReference>
<keyword evidence="5" id="KW-1185">Reference proteome</keyword>
<evidence type="ECO:0000256" key="2">
    <source>
        <dbReference type="ARBA" id="ARBA00023157"/>
    </source>
</evidence>
<dbReference type="PANTHER" id="PTHR22906">
    <property type="entry name" value="PROPERDIN"/>
    <property type="match status" value="1"/>
</dbReference>
<evidence type="ECO:0000313" key="4">
    <source>
        <dbReference type="EMBL" id="KAG0722995.1"/>
    </source>
</evidence>
<dbReference type="InterPro" id="IPR000884">
    <property type="entry name" value="TSP1_rpt"/>
</dbReference>
<dbReference type="OrthoDB" id="9988752at2759"/>
<evidence type="ECO:0000313" key="5">
    <source>
        <dbReference type="Proteomes" id="UP000770661"/>
    </source>
</evidence>
<accession>A0A8J4Y861</accession>
<sequence>MGGAVETVVEVEEVEVVVRGRSGVSAVSRVVVVDRSGGGGTVVEVVVVAVVDSRNVDVMNTLVQVSLWACWSEWSSCSASCGDGRQVRTRRCVSSQNPFIEAQGCAGNSISQQPCHAHPCPGEEGWGAWSLWSECGGGGGEERVRMRQCLSDAPSQCRGLDLQRQACTLMPDADPPMLGFIESSSSSSSDSHDSAGVTVTVLVWSCLACLLAGALVGSLTTYHLFHRRNRPRRVPSSPHYITAKPNHYVSVPAADRRPGHSPGGSLKSGGGLRAALAATLPMKEFDTATIKRSSHGNGHLRADLDSDTIFNF</sequence>
<keyword evidence="3" id="KW-0472">Membrane</keyword>
<organism evidence="4 5">
    <name type="scientific">Chionoecetes opilio</name>
    <name type="common">Atlantic snow crab</name>
    <name type="synonym">Cancer opilio</name>
    <dbReference type="NCBI Taxonomy" id="41210"/>
    <lineage>
        <taxon>Eukaryota</taxon>
        <taxon>Metazoa</taxon>
        <taxon>Ecdysozoa</taxon>
        <taxon>Arthropoda</taxon>
        <taxon>Crustacea</taxon>
        <taxon>Multicrustacea</taxon>
        <taxon>Malacostraca</taxon>
        <taxon>Eumalacostraca</taxon>
        <taxon>Eucarida</taxon>
        <taxon>Decapoda</taxon>
        <taxon>Pleocyemata</taxon>
        <taxon>Brachyura</taxon>
        <taxon>Eubrachyura</taxon>
        <taxon>Majoidea</taxon>
        <taxon>Majidae</taxon>
        <taxon>Chionoecetes</taxon>
    </lineage>
</organism>
<dbReference type="InterPro" id="IPR052065">
    <property type="entry name" value="Compl_asym_regulator"/>
</dbReference>
<dbReference type="SMART" id="SM00209">
    <property type="entry name" value="TSP1"/>
    <property type="match status" value="2"/>
</dbReference>
<dbReference type="FunFam" id="2.20.100.10:FF:000001">
    <property type="entry name" value="semaphorin-5A isoform X1"/>
    <property type="match status" value="1"/>
</dbReference>
<dbReference type="EMBL" id="JACEEZ010008815">
    <property type="protein sequence ID" value="KAG0722995.1"/>
    <property type="molecule type" value="Genomic_DNA"/>
</dbReference>
<proteinExistence type="predicted"/>
<keyword evidence="1" id="KW-0677">Repeat</keyword>
<feature type="transmembrane region" description="Helical" evidence="3">
    <location>
        <begin position="201"/>
        <end position="225"/>
    </location>
</feature>
<keyword evidence="3" id="KW-0812">Transmembrane</keyword>
<dbReference type="Proteomes" id="UP000770661">
    <property type="component" value="Unassembled WGS sequence"/>
</dbReference>
<dbReference type="AlphaFoldDB" id="A0A8J4Y861"/>
<evidence type="ECO:0000256" key="3">
    <source>
        <dbReference type="SAM" id="Phobius"/>
    </source>
</evidence>
<gene>
    <name evidence="4" type="primary">thbs1</name>
    <name evidence="4" type="ORF">GWK47_043457</name>
</gene>
<keyword evidence="2" id="KW-1015">Disulfide bond</keyword>
<protein>
    <submittedName>
        <fullName evidence="4">Thrombospondin-1</fullName>
    </submittedName>
</protein>
<dbReference type="Pfam" id="PF00090">
    <property type="entry name" value="TSP_1"/>
    <property type="match status" value="2"/>
</dbReference>
<name>A0A8J4Y861_CHIOP</name>
<comment type="caution">
    <text evidence="4">The sequence shown here is derived from an EMBL/GenBank/DDBJ whole genome shotgun (WGS) entry which is preliminary data.</text>
</comment>
<dbReference type="PROSITE" id="PS50092">
    <property type="entry name" value="TSP1"/>
    <property type="match status" value="2"/>
</dbReference>
<reference evidence="4" key="1">
    <citation type="submission" date="2020-07" db="EMBL/GenBank/DDBJ databases">
        <title>The High-quality genome of the commercially important snow crab, Chionoecetes opilio.</title>
        <authorList>
            <person name="Jeong J.-H."/>
            <person name="Ryu S."/>
        </authorList>
    </citation>
    <scope>NUCLEOTIDE SEQUENCE</scope>
    <source>
        <strain evidence="4">MADBK_172401_WGS</strain>
        <tissue evidence="4">Digestive gland</tissue>
    </source>
</reference>
<dbReference type="PANTHER" id="PTHR22906:SF21">
    <property type="entry name" value="SEMA DOMAIN-CONTAINING PROTEIN"/>
    <property type="match status" value="1"/>
</dbReference>
<evidence type="ECO:0000256" key="1">
    <source>
        <dbReference type="ARBA" id="ARBA00022737"/>
    </source>
</evidence>
<keyword evidence="3" id="KW-1133">Transmembrane helix</keyword>
<dbReference type="Gene3D" id="2.20.100.10">
    <property type="entry name" value="Thrombospondin type-1 (TSP1) repeat"/>
    <property type="match status" value="2"/>
</dbReference>